<evidence type="ECO:0000313" key="2">
    <source>
        <dbReference type="EMBL" id="PON48539.1"/>
    </source>
</evidence>
<evidence type="ECO:0000313" key="3">
    <source>
        <dbReference type="Proteomes" id="UP000237105"/>
    </source>
</evidence>
<evidence type="ECO:0000256" key="1">
    <source>
        <dbReference type="SAM" id="MobiDB-lite"/>
    </source>
</evidence>
<organism evidence="2 3">
    <name type="scientific">Parasponia andersonii</name>
    <name type="common">Sponia andersonii</name>
    <dbReference type="NCBI Taxonomy" id="3476"/>
    <lineage>
        <taxon>Eukaryota</taxon>
        <taxon>Viridiplantae</taxon>
        <taxon>Streptophyta</taxon>
        <taxon>Embryophyta</taxon>
        <taxon>Tracheophyta</taxon>
        <taxon>Spermatophyta</taxon>
        <taxon>Magnoliopsida</taxon>
        <taxon>eudicotyledons</taxon>
        <taxon>Gunneridae</taxon>
        <taxon>Pentapetalae</taxon>
        <taxon>rosids</taxon>
        <taxon>fabids</taxon>
        <taxon>Rosales</taxon>
        <taxon>Cannabaceae</taxon>
        <taxon>Parasponia</taxon>
    </lineage>
</organism>
<feature type="compositionally biased region" description="Polar residues" evidence="1">
    <location>
        <begin position="68"/>
        <end position="78"/>
    </location>
</feature>
<name>A0A2P5BIA4_PARAD</name>
<sequence length="124" mass="13595">MKFFNFTELGSCCRAAPPPEETKRHVISDSGYHVPTSKRRSSNARCSAAHWRPALQAISEDGVTAYHASNNNQTVQKKSSGKAGHIPKATRRYSSSDTSNNKDSRTNSVPVINIPAFSPTPFVF</sequence>
<dbReference type="PANTHER" id="PTHR35318:SF2">
    <property type="entry name" value="OS08G0138900 PROTEIN"/>
    <property type="match status" value="1"/>
</dbReference>
<feature type="region of interest" description="Disordered" evidence="1">
    <location>
        <begin position="18"/>
        <end position="44"/>
    </location>
</feature>
<proteinExistence type="predicted"/>
<dbReference type="OrthoDB" id="1917265at2759"/>
<dbReference type="AlphaFoldDB" id="A0A2P5BIA4"/>
<dbReference type="Proteomes" id="UP000237105">
    <property type="component" value="Unassembled WGS sequence"/>
</dbReference>
<comment type="caution">
    <text evidence="2">The sequence shown here is derived from an EMBL/GenBank/DDBJ whole genome shotgun (WGS) entry which is preliminary data.</text>
</comment>
<gene>
    <name evidence="2" type="ORF">PanWU01x14_236460</name>
</gene>
<reference evidence="3" key="1">
    <citation type="submission" date="2016-06" db="EMBL/GenBank/DDBJ databases">
        <title>Parallel loss of symbiosis genes in relatives of nitrogen-fixing non-legume Parasponia.</title>
        <authorList>
            <person name="Van Velzen R."/>
            <person name="Holmer R."/>
            <person name="Bu F."/>
            <person name="Rutten L."/>
            <person name="Van Zeijl A."/>
            <person name="Liu W."/>
            <person name="Santuari L."/>
            <person name="Cao Q."/>
            <person name="Sharma T."/>
            <person name="Shen D."/>
            <person name="Roswanjaya Y."/>
            <person name="Wardhani T."/>
            <person name="Kalhor M.S."/>
            <person name="Jansen J."/>
            <person name="Van den Hoogen J."/>
            <person name="Gungor B."/>
            <person name="Hartog M."/>
            <person name="Hontelez J."/>
            <person name="Verver J."/>
            <person name="Yang W.-C."/>
            <person name="Schijlen E."/>
            <person name="Repin R."/>
            <person name="Schilthuizen M."/>
            <person name="Schranz E."/>
            <person name="Heidstra R."/>
            <person name="Miyata K."/>
            <person name="Fedorova E."/>
            <person name="Kohlen W."/>
            <person name="Bisseling T."/>
            <person name="Smit S."/>
            <person name="Geurts R."/>
        </authorList>
    </citation>
    <scope>NUCLEOTIDE SEQUENCE [LARGE SCALE GENOMIC DNA]</scope>
    <source>
        <strain evidence="3">cv. WU1-14</strain>
    </source>
</reference>
<protein>
    <submittedName>
        <fullName evidence="2">Uncharacterized protein</fullName>
    </submittedName>
</protein>
<dbReference type="PANTHER" id="PTHR35318">
    <property type="entry name" value="BNAA10G08410D PROTEIN"/>
    <property type="match status" value="1"/>
</dbReference>
<accession>A0A2P5BIA4</accession>
<dbReference type="EMBL" id="JXTB01000275">
    <property type="protein sequence ID" value="PON48539.1"/>
    <property type="molecule type" value="Genomic_DNA"/>
</dbReference>
<feature type="region of interest" description="Disordered" evidence="1">
    <location>
        <begin position="68"/>
        <end position="112"/>
    </location>
</feature>
<keyword evidence="3" id="KW-1185">Reference proteome</keyword>